<reference evidence="1" key="1">
    <citation type="submission" date="2022-03" db="EMBL/GenBank/DDBJ databases">
        <title>Draft Genome Sequence of Firmicute Strain S0AB, a Heterotrophic Iron/Sulfur-Oxidizing Extreme Acidophile.</title>
        <authorList>
            <person name="Vergara E."/>
            <person name="Pakostova E."/>
            <person name="Johnson D.B."/>
            <person name="Holmes D.S."/>
        </authorList>
    </citation>
    <scope>NUCLEOTIDE SEQUENCE</scope>
    <source>
        <strain evidence="1">S0AB</strain>
    </source>
</reference>
<dbReference type="RefSeq" id="WP_241716734.1">
    <property type="nucleotide sequence ID" value="NZ_JALBUF010000026.1"/>
</dbReference>
<name>A0A9X1VAQ4_9BACL</name>
<sequence length="81" mass="9880">MIAVRDVAPDQRYEYERAKEESSIKTYTPEQEVAWIRKIIRCEMLNERKRYQRWNREVLILNAPIDPNHDEEWIEQVSESS</sequence>
<comment type="caution">
    <text evidence="1">The sequence shown here is derived from an EMBL/GenBank/DDBJ whole genome shotgun (WGS) entry which is preliminary data.</text>
</comment>
<protein>
    <submittedName>
        <fullName evidence="1">Uncharacterized protein</fullName>
    </submittedName>
</protein>
<evidence type="ECO:0000313" key="2">
    <source>
        <dbReference type="Proteomes" id="UP001139263"/>
    </source>
</evidence>
<dbReference type="AlphaFoldDB" id="A0A9X1VAQ4"/>
<dbReference type="EMBL" id="JALBUF010000026">
    <property type="protein sequence ID" value="MCI0184786.1"/>
    <property type="molecule type" value="Genomic_DNA"/>
</dbReference>
<keyword evidence="2" id="KW-1185">Reference proteome</keyword>
<proteinExistence type="predicted"/>
<evidence type="ECO:0000313" key="1">
    <source>
        <dbReference type="EMBL" id="MCI0184786.1"/>
    </source>
</evidence>
<organism evidence="1 2">
    <name type="scientific">Sulfoacidibacillus ferrooxidans</name>
    <dbReference type="NCBI Taxonomy" id="2005001"/>
    <lineage>
        <taxon>Bacteria</taxon>
        <taxon>Bacillati</taxon>
        <taxon>Bacillota</taxon>
        <taxon>Bacilli</taxon>
        <taxon>Bacillales</taxon>
        <taxon>Alicyclobacillaceae</taxon>
        <taxon>Sulfoacidibacillus</taxon>
    </lineage>
</organism>
<accession>A0A9X1VAQ4</accession>
<dbReference type="Proteomes" id="UP001139263">
    <property type="component" value="Unassembled WGS sequence"/>
</dbReference>
<gene>
    <name evidence="1" type="ORF">MM817_03083</name>
</gene>